<evidence type="ECO:0000256" key="4">
    <source>
        <dbReference type="ARBA" id="ARBA00022692"/>
    </source>
</evidence>
<evidence type="ECO:0000259" key="8">
    <source>
        <dbReference type="Pfam" id="PF03176"/>
    </source>
</evidence>
<evidence type="ECO:0000256" key="6">
    <source>
        <dbReference type="ARBA" id="ARBA00023136"/>
    </source>
</evidence>
<feature type="transmembrane region" description="Helical" evidence="7">
    <location>
        <begin position="355"/>
        <end position="385"/>
    </location>
</feature>
<feature type="transmembrane region" description="Helical" evidence="7">
    <location>
        <begin position="12"/>
        <end position="32"/>
    </location>
</feature>
<evidence type="ECO:0000256" key="7">
    <source>
        <dbReference type="SAM" id="Phobius"/>
    </source>
</evidence>
<dbReference type="Proteomes" id="UP000002941">
    <property type="component" value="Unassembled WGS sequence"/>
</dbReference>
<evidence type="ECO:0000256" key="2">
    <source>
        <dbReference type="ARBA" id="ARBA00010157"/>
    </source>
</evidence>
<organism evidence="9 10">
    <name type="scientific">Actinomyces massiliensis F0489</name>
    <dbReference type="NCBI Taxonomy" id="1125718"/>
    <lineage>
        <taxon>Bacteria</taxon>
        <taxon>Bacillati</taxon>
        <taxon>Actinomycetota</taxon>
        <taxon>Actinomycetes</taxon>
        <taxon>Actinomycetales</taxon>
        <taxon>Actinomycetaceae</taxon>
        <taxon>Actinomyces</taxon>
    </lineage>
</organism>
<feature type="transmembrane region" description="Helical" evidence="7">
    <location>
        <begin position="214"/>
        <end position="233"/>
    </location>
</feature>
<feature type="transmembrane region" description="Helical" evidence="7">
    <location>
        <begin position="428"/>
        <end position="447"/>
    </location>
</feature>
<feature type="domain" description="Membrane transport protein MMPL" evidence="8">
    <location>
        <begin position="69"/>
        <end position="429"/>
    </location>
</feature>
<keyword evidence="4 7" id="KW-0812">Transmembrane</keyword>
<evidence type="ECO:0000256" key="3">
    <source>
        <dbReference type="ARBA" id="ARBA00022475"/>
    </source>
</evidence>
<evidence type="ECO:0000256" key="1">
    <source>
        <dbReference type="ARBA" id="ARBA00004651"/>
    </source>
</evidence>
<comment type="subcellular location">
    <subcellularLocation>
        <location evidence="1">Cell membrane</location>
        <topology evidence="1">Multi-pass membrane protein</topology>
    </subcellularLocation>
</comment>
<dbReference type="GO" id="GO:0005886">
    <property type="term" value="C:plasma membrane"/>
    <property type="evidence" value="ECO:0007669"/>
    <property type="project" value="UniProtKB-SubCell"/>
</dbReference>
<evidence type="ECO:0000256" key="5">
    <source>
        <dbReference type="ARBA" id="ARBA00022989"/>
    </source>
</evidence>
<feature type="transmembrane region" description="Helical" evidence="7">
    <location>
        <begin position="318"/>
        <end position="349"/>
    </location>
</feature>
<dbReference type="PATRIC" id="fig|1125718.3.peg.493"/>
<keyword evidence="10" id="KW-1185">Reference proteome</keyword>
<dbReference type="SUPFAM" id="SSF82866">
    <property type="entry name" value="Multidrug efflux transporter AcrB transmembrane domain"/>
    <property type="match status" value="2"/>
</dbReference>
<dbReference type="AlphaFoldDB" id="J1HM61"/>
<dbReference type="Pfam" id="PF03176">
    <property type="entry name" value="MMPL"/>
    <property type="match status" value="2"/>
</dbReference>
<feature type="transmembrane region" description="Helical" evidence="7">
    <location>
        <begin position="717"/>
        <end position="742"/>
    </location>
</feature>
<feature type="transmembrane region" description="Helical" evidence="7">
    <location>
        <begin position="603"/>
        <end position="621"/>
    </location>
</feature>
<dbReference type="PANTHER" id="PTHR33406:SF11">
    <property type="entry name" value="MEMBRANE PROTEIN SCO6666-RELATED"/>
    <property type="match status" value="1"/>
</dbReference>
<dbReference type="PANTHER" id="PTHR33406">
    <property type="entry name" value="MEMBRANE PROTEIN MJ1562-RELATED"/>
    <property type="match status" value="1"/>
</dbReference>
<reference evidence="9 10" key="1">
    <citation type="submission" date="2012-05" db="EMBL/GenBank/DDBJ databases">
        <authorList>
            <person name="Harkins D.M."/>
            <person name="Madupu R."/>
            <person name="Durkin A.S."/>
            <person name="Torralba M."/>
            <person name="Methe B."/>
            <person name="Sutton G.G."/>
            <person name="Nelson K.E."/>
        </authorList>
    </citation>
    <scope>NUCLEOTIDE SEQUENCE [LARGE SCALE GENOMIC DNA]</scope>
    <source>
        <strain evidence="9 10">F0489</strain>
    </source>
</reference>
<keyword evidence="5 7" id="KW-1133">Transmembrane helix</keyword>
<evidence type="ECO:0000313" key="9">
    <source>
        <dbReference type="EMBL" id="EJF47080.1"/>
    </source>
</evidence>
<dbReference type="RefSeq" id="WP_008730057.1">
    <property type="nucleotide sequence ID" value="NZ_AKFT01000033.1"/>
</dbReference>
<name>J1HM61_9ACTO</name>
<proteinExistence type="inferred from homology"/>
<dbReference type="InterPro" id="IPR004869">
    <property type="entry name" value="MMPL_dom"/>
</dbReference>
<keyword evidence="6 7" id="KW-0472">Membrane</keyword>
<protein>
    <submittedName>
        <fullName evidence="9">MMPL family protein</fullName>
    </submittedName>
</protein>
<feature type="transmembrane region" description="Helical" evidence="7">
    <location>
        <begin position="238"/>
        <end position="258"/>
    </location>
</feature>
<feature type="transmembrane region" description="Helical" evidence="7">
    <location>
        <begin position="264"/>
        <end position="284"/>
    </location>
</feature>
<comment type="caution">
    <text evidence="9">The sequence shown here is derived from an EMBL/GenBank/DDBJ whole genome shotgun (WGS) entry which is preliminary data.</text>
</comment>
<comment type="similarity">
    <text evidence="2">Belongs to the resistance-nodulation-cell division (RND) (TC 2.A.6) family. MmpL subfamily.</text>
</comment>
<accession>J1HM61</accession>
<feature type="transmembrane region" description="Helical" evidence="7">
    <location>
        <begin position="686"/>
        <end position="705"/>
    </location>
</feature>
<dbReference type="InterPro" id="IPR050545">
    <property type="entry name" value="Mycobact_MmpL"/>
</dbReference>
<dbReference type="OrthoDB" id="7051771at2"/>
<feature type="domain" description="Membrane transport protein MMPL" evidence="8">
    <location>
        <begin position="513"/>
        <end position="750"/>
    </location>
</feature>
<sequence>MLVWLSRRVVKDAWYVVGTWAVLAVTLLALSLGGPGGTGLFGRLEAGNSSASGTQSAQGEQILRTLAGDSQTVSLLVTGIDISDTGVQKEVASALTGAHTDLRALVGEQNVLDPFVVPGMLSEPAAQALASTELDGFLMIVTVNPNGDKVASASDKAYAEEVAAVTHKVEERLRAIPDELHSISPDATGVVSDKALMSQTVNDQVEKDLIRGEIIALPLALLVMVLVFGGFLVAGMPLIGALASIAGSLGVLYALSFFTDLQSFVVIIISVIGLGLSIDYGLLLTSRYREELARNRDDIESTWDGRLRRRRTGRRDPLIAQCMTTTLATAGRTVLFSGLTVAVALLGLVLMGTNILWSIGVAGMAVVLIAIAAALTLVPALLVLLGRRLLHPSLPQRLLRSTARRRPTGGITPESGMFSWVARQVHRMPWVVLVACVALLVVLASPLRGLHMLTSTTELLPPQSDQRTYLTALQTDYSTAAEEDATLIVAATGERVTSYINDQVASTDGVVQVLRLATAGDYTVVYLDLEGDASSVTAEHAVAGILALDAPADAWVTGQAASQYDFHQIIIHGLPWAVGLLVAASFVLLFLMTGSVLVPFKALLINTISLAASLGVLVWVFQDGHLSGLLGFTPIGGVEAYVIVTAVGVGFGLAMDYEVFILARIKEYWDGGDDNNTAVERGLQRSGGVVTSAALIMMIVFLGFVSGDLLIVKEIGLALAVMVALDATVVRMLLVPAIMSLLGRWNWWAPGFLQNMRDRYTEEAEEAADLGMSTRPSAAV</sequence>
<feature type="transmembrane region" description="Helical" evidence="7">
    <location>
        <begin position="641"/>
        <end position="665"/>
    </location>
</feature>
<gene>
    <name evidence="9" type="ORF">HMPREF1318_0493</name>
</gene>
<evidence type="ECO:0000313" key="10">
    <source>
        <dbReference type="Proteomes" id="UP000002941"/>
    </source>
</evidence>
<feature type="transmembrane region" description="Helical" evidence="7">
    <location>
        <begin position="569"/>
        <end position="591"/>
    </location>
</feature>
<dbReference type="eggNOG" id="COG2409">
    <property type="taxonomic scope" value="Bacteria"/>
</dbReference>
<dbReference type="EMBL" id="AKFT01000033">
    <property type="protein sequence ID" value="EJF47080.1"/>
    <property type="molecule type" value="Genomic_DNA"/>
</dbReference>
<dbReference type="Gene3D" id="1.20.1640.10">
    <property type="entry name" value="Multidrug efflux transporter AcrB transmembrane domain"/>
    <property type="match status" value="2"/>
</dbReference>
<keyword evidence="3" id="KW-1003">Cell membrane</keyword>